<dbReference type="Gene3D" id="3.40.50.300">
    <property type="entry name" value="P-loop containing nucleotide triphosphate hydrolases"/>
    <property type="match status" value="1"/>
</dbReference>
<dbReference type="PROSITE" id="PS50893">
    <property type="entry name" value="ABC_TRANSPORTER_2"/>
    <property type="match status" value="1"/>
</dbReference>
<dbReference type="OrthoDB" id="9802264at2"/>
<dbReference type="InterPro" id="IPR003593">
    <property type="entry name" value="AAA+_ATPase"/>
</dbReference>
<reference evidence="5 6" key="1">
    <citation type="submission" date="2006-02" db="EMBL/GenBank/DDBJ databases">
        <authorList>
            <person name="Pinhassi J."/>
            <person name="Pedros-Alio C."/>
            <person name="Ferriera S."/>
            <person name="Johnson J."/>
            <person name="Kravitz S."/>
            <person name="Halpern A."/>
            <person name="Remington K."/>
            <person name="Beeson K."/>
            <person name="Tran B."/>
            <person name="Rogers Y.-H."/>
            <person name="Friedman R."/>
            <person name="Venter J.C."/>
        </authorList>
    </citation>
    <scope>NUCLEOTIDE SEQUENCE [LARGE SCALE GENOMIC DNA]</scope>
    <source>
        <strain evidence="5 6">MED92</strain>
    </source>
</reference>
<comment type="caution">
    <text evidence="5">The sequence shown here is derived from an EMBL/GenBank/DDBJ whole genome shotgun (WGS) entry which is preliminary data.</text>
</comment>
<dbReference type="AlphaFoldDB" id="A0A7U8C6E0"/>
<evidence type="ECO:0000313" key="6">
    <source>
        <dbReference type="Proteomes" id="UP000002171"/>
    </source>
</evidence>
<dbReference type="PANTHER" id="PTHR24220:SF611">
    <property type="entry name" value="ATP-BINDING COMPONENT OF ABC TRANSPORTER-RELATED"/>
    <property type="match status" value="1"/>
</dbReference>
<keyword evidence="6" id="KW-1185">Reference proteome</keyword>
<evidence type="ECO:0000313" key="5">
    <source>
        <dbReference type="EMBL" id="EAR62418.1"/>
    </source>
</evidence>
<dbReference type="EMBL" id="AAOW01000003">
    <property type="protein sequence ID" value="EAR62418.1"/>
    <property type="molecule type" value="Genomic_DNA"/>
</dbReference>
<dbReference type="RefSeq" id="WP_007020728.1">
    <property type="nucleotide sequence ID" value="NZ_CH724125.1"/>
</dbReference>
<dbReference type="Proteomes" id="UP000002171">
    <property type="component" value="Unassembled WGS sequence"/>
</dbReference>
<proteinExistence type="predicted"/>
<dbReference type="SMART" id="SM00382">
    <property type="entry name" value="AAA"/>
    <property type="match status" value="1"/>
</dbReference>
<dbReference type="CDD" id="cd03255">
    <property type="entry name" value="ABC_MJ0796_LolCDE_FtsE"/>
    <property type="match status" value="1"/>
</dbReference>
<dbReference type="GO" id="GO:0005524">
    <property type="term" value="F:ATP binding"/>
    <property type="evidence" value="ECO:0007669"/>
    <property type="project" value="UniProtKB-KW"/>
</dbReference>
<dbReference type="InterPro" id="IPR003439">
    <property type="entry name" value="ABC_transporter-like_ATP-bd"/>
</dbReference>
<dbReference type="InterPro" id="IPR027417">
    <property type="entry name" value="P-loop_NTPase"/>
</dbReference>
<evidence type="ECO:0000259" key="4">
    <source>
        <dbReference type="PROSITE" id="PS50893"/>
    </source>
</evidence>
<accession>A0A7U8C6E0</accession>
<keyword evidence="3 5" id="KW-0067">ATP-binding</keyword>
<evidence type="ECO:0000256" key="3">
    <source>
        <dbReference type="ARBA" id="ARBA00022840"/>
    </source>
</evidence>
<dbReference type="GO" id="GO:0022857">
    <property type="term" value="F:transmembrane transporter activity"/>
    <property type="evidence" value="ECO:0007669"/>
    <property type="project" value="TreeGrafter"/>
</dbReference>
<dbReference type="InterPro" id="IPR017911">
    <property type="entry name" value="MacB-like_ATP-bd"/>
</dbReference>
<dbReference type="PANTHER" id="PTHR24220">
    <property type="entry name" value="IMPORT ATP-BINDING PROTEIN"/>
    <property type="match status" value="1"/>
</dbReference>
<sequence length="234" mass="25994">MSQAAIEIESLSFAWKKEALTLQIPQLAIQSGERVFIKGRSGSGKSTLLNLLGGMIKPDSGTINILGKNIGHLSSSQADHFRADRLGVIFQQFNLLPYLNLVENVTLPCRFSRRRLLKAKENYGSLEQAAIELLAELGLDSTELLNRSVRELSTGQQQRVALARALIGQPNLIIADEPTSALDTEHRDRFIELLSQQCERHHSTLLFVSHDESLKKHFSRVEVLQPNPAGGFCI</sequence>
<dbReference type="SUPFAM" id="SSF52540">
    <property type="entry name" value="P-loop containing nucleoside triphosphate hydrolases"/>
    <property type="match status" value="1"/>
</dbReference>
<name>A0A7U8C6E0_NEPCE</name>
<organism evidence="5 6">
    <name type="scientific">Neptuniibacter caesariensis</name>
    <dbReference type="NCBI Taxonomy" id="207954"/>
    <lineage>
        <taxon>Bacteria</taxon>
        <taxon>Pseudomonadati</taxon>
        <taxon>Pseudomonadota</taxon>
        <taxon>Gammaproteobacteria</taxon>
        <taxon>Oceanospirillales</taxon>
        <taxon>Oceanospirillaceae</taxon>
        <taxon>Neptuniibacter</taxon>
    </lineage>
</organism>
<keyword evidence="1" id="KW-0813">Transport</keyword>
<dbReference type="Pfam" id="PF00005">
    <property type="entry name" value="ABC_tran"/>
    <property type="match status" value="1"/>
</dbReference>
<feature type="domain" description="ABC transporter" evidence="4">
    <location>
        <begin position="6"/>
        <end position="234"/>
    </location>
</feature>
<evidence type="ECO:0000256" key="1">
    <source>
        <dbReference type="ARBA" id="ARBA00022448"/>
    </source>
</evidence>
<dbReference type="InterPro" id="IPR015854">
    <property type="entry name" value="ABC_transpr_LolD-like"/>
</dbReference>
<dbReference type="GO" id="GO:0005886">
    <property type="term" value="C:plasma membrane"/>
    <property type="evidence" value="ECO:0007669"/>
    <property type="project" value="TreeGrafter"/>
</dbReference>
<protein>
    <submittedName>
        <fullName evidence="5">ABC transporter, ATP-binding protein</fullName>
    </submittedName>
</protein>
<keyword evidence="2" id="KW-0547">Nucleotide-binding</keyword>
<dbReference type="GO" id="GO:0016887">
    <property type="term" value="F:ATP hydrolysis activity"/>
    <property type="evidence" value="ECO:0007669"/>
    <property type="project" value="InterPro"/>
</dbReference>
<evidence type="ECO:0000256" key="2">
    <source>
        <dbReference type="ARBA" id="ARBA00022741"/>
    </source>
</evidence>
<gene>
    <name evidence="5" type="ORF">MED92_15313</name>
</gene>